<dbReference type="SUPFAM" id="SSF55486">
    <property type="entry name" value="Metalloproteases ('zincins'), catalytic domain"/>
    <property type="match status" value="1"/>
</dbReference>
<organism evidence="2 3">
    <name type="scientific">Gimesia aquarii</name>
    <dbReference type="NCBI Taxonomy" id="2527964"/>
    <lineage>
        <taxon>Bacteria</taxon>
        <taxon>Pseudomonadati</taxon>
        <taxon>Planctomycetota</taxon>
        <taxon>Planctomycetia</taxon>
        <taxon>Planctomycetales</taxon>
        <taxon>Planctomycetaceae</taxon>
        <taxon>Gimesia</taxon>
    </lineage>
</organism>
<dbReference type="EMBL" id="CP037920">
    <property type="protein sequence ID" value="QDT94633.1"/>
    <property type="molecule type" value="Genomic_DNA"/>
</dbReference>
<reference evidence="2 3" key="1">
    <citation type="submission" date="2019-03" db="EMBL/GenBank/DDBJ databases">
        <title>Deep-cultivation of Planctomycetes and their phenomic and genomic characterization uncovers novel biology.</title>
        <authorList>
            <person name="Wiegand S."/>
            <person name="Jogler M."/>
            <person name="Boedeker C."/>
            <person name="Pinto D."/>
            <person name="Vollmers J."/>
            <person name="Rivas-Marin E."/>
            <person name="Kohn T."/>
            <person name="Peeters S.H."/>
            <person name="Heuer A."/>
            <person name="Rast P."/>
            <person name="Oberbeckmann S."/>
            <person name="Bunk B."/>
            <person name="Jeske O."/>
            <person name="Meyerdierks A."/>
            <person name="Storesund J.E."/>
            <person name="Kallscheuer N."/>
            <person name="Luecker S."/>
            <person name="Lage O.M."/>
            <person name="Pohl T."/>
            <person name="Merkel B.J."/>
            <person name="Hornburger P."/>
            <person name="Mueller R.-W."/>
            <person name="Bruemmer F."/>
            <person name="Labrenz M."/>
            <person name="Spormann A.M."/>
            <person name="Op den Camp H."/>
            <person name="Overmann J."/>
            <person name="Amann R."/>
            <person name="Jetten M.S.M."/>
            <person name="Mascher T."/>
            <person name="Medema M.H."/>
            <person name="Devos D.P."/>
            <person name="Kaster A.-K."/>
            <person name="Ovreas L."/>
            <person name="Rohde M."/>
            <person name="Galperin M.Y."/>
            <person name="Jogler C."/>
        </authorList>
    </citation>
    <scope>NUCLEOTIDE SEQUENCE [LARGE SCALE GENOMIC DNA]</scope>
    <source>
        <strain evidence="2 3">V144</strain>
    </source>
</reference>
<dbReference type="InterPro" id="IPR024079">
    <property type="entry name" value="MetalloPept_cat_dom_sf"/>
</dbReference>
<dbReference type="Pfam" id="PF07737">
    <property type="entry name" value="ATLF"/>
    <property type="match status" value="1"/>
</dbReference>
<dbReference type="AlphaFoldDB" id="A0A517VNS5"/>
<name>A0A517VNS5_9PLAN</name>
<sequence>MVNRRGKWKLLSVRIVLLLFFSVAISISSRLQAEESPQFYDPVEKQIEGWTVAVDPLLLSQEHAETGKRALEALANHLQRVKYIVPEERVTDLQKLRIWVEWNNKKLNTMAYHPSKAWLIAHGHDPRLAKHIHISSVQKLLDRKMWAKHPYCVLHELAHAYHDQVLSFDHADIVTTYNAAKEKGIYEKVLVHTGKEARHYGLNNHKEYFAESTEAYFGVNDFYPFVRAELKAHDPAMYALMVKLWGPIP</sequence>
<dbReference type="InterPro" id="IPR014781">
    <property type="entry name" value="Anthrax_toxin_lethal/edema_N/C"/>
</dbReference>
<dbReference type="RefSeq" id="WP_197998693.1">
    <property type="nucleotide sequence ID" value="NZ_CP037920.1"/>
</dbReference>
<evidence type="ECO:0000259" key="1">
    <source>
        <dbReference type="Pfam" id="PF07737"/>
    </source>
</evidence>
<evidence type="ECO:0000313" key="3">
    <source>
        <dbReference type="Proteomes" id="UP000318704"/>
    </source>
</evidence>
<proteinExistence type="predicted"/>
<accession>A0A517VNS5</accession>
<gene>
    <name evidence="2" type="ORF">V144x_00630</name>
</gene>
<feature type="domain" description="Anthrax toxin lethal/endema factor N-/C-terminal" evidence="1">
    <location>
        <begin position="154"/>
        <end position="243"/>
    </location>
</feature>
<dbReference type="GO" id="GO:0008237">
    <property type="term" value="F:metallopeptidase activity"/>
    <property type="evidence" value="ECO:0007669"/>
    <property type="project" value="InterPro"/>
</dbReference>
<evidence type="ECO:0000313" key="2">
    <source>
        <dbReference type="EMBL" id="QDT94633.1"/>
    </source>
</evidence>
<protein>
    <recommendedName>
        <fullName evidence="1">Anthrax toxin lethal/endema factor N-/C-terminal domain-containing protein</fullName>
    </recommendedName>
</protein>
<dbReference type="Proteomes" id="UP000318704">
    <property type="component" value="Chromosome"/>
</dbReference>
<dbReference type="Gene3D" id="3.40.390.10">
    <property type="entry name" value="Collagenase (Catalytic Domain)"/>
    <property type="match status" value="1"/>
</dbReference>
<dbReference type="KEGG" id="gaw:V144x_00630"/>